<sequence length="270" mass="29202">ARRRRLAARVPAAVPRRRHHARAQPRLCVAQPDARARDARDAQPRRRRQHRGRAGDCERHPGRAGRPAAHGVDAHPRGRLRHEGRHPGHQLERHRHGPAPPDGPARGGPVEPVDEPVRHGDGAVHVHPAHRGLCPLPRGSVASTKRETMDPLTSPEARRHLAGLMLSAKARLSLHKQPSSYPKSPSTPYVTTSRHPVPSRASALADISWLSVVVDQSLYMPASLPSSSKSLPITHLNFPLRASTSLCSASKSARISTPLPAEGAACPAPS</sequence>
<proteinExistence type="predicted"/>
<comment type="caution">
    <text evidence="2">The sequence shown here is derived from an EMBL/GenBank/DDBJ whole genome shotgun (WGS) entry which is preliminary data.</text>
</comment>
<protein>
    <submittedName>
        <fullName evidence="2">Uncharacterized protein</fullName>
    </submittedName>
</protein>
<feature type="compositionally biased region" description="Basic and acidic residues" evidence="1">
    <location>
        <begin position="115"/>
        <end position="124"/>
    </location>
</feature>
<name>A0A2S4KU43_9HYPO</name>
<feature type="compositionally biased region" description="Basic and acidic residues" evidence="1">
    <location>
        <begin position="34"/>
        <end position="44"/>
    </location>
</feature>
<accession>A0A2S4KU43</accession>
<evidence type="ECO:0000256" key="1">
    <source>
        <dbReference type="SAM" id="MobiDB-lite"/>
    </source>
</evidence>
<reference evidence="2 3" key="1">
    <citation type="submission" date="2018-01" db="EMBL/GenBank/DDBJ databases">
        <title>Harnessing the power of phylogenomics to disentangle the directionality and signatures of interkingdom host jumping in the parasitic fungal genus Tolypocladium.</title>
        <authorList>
            <person name="Quandt C.A."/>
            <person name="Patterson W."/>
            <person name="Spatafora J.W."/>
        </authorList>
    </citation>
    <scope>NUCLEOTIDE SEQUENCE [LARGE SCALE GENOMIC DNA]</scope>
    <source>
        <strain evidence="2 3">NRBC 100945</strain>
    </source>
</reference>
<feature type="compositionally biased region" description="Low complexity" evidence="1">
    <location>
        <begin position="24"/>
        <end position="33"/>
    </location>
</feature>
<gene>
    <name evidence="2" type="ORF">TPAR_06123</name>
</gene>
<feature type="non-terminal residue" evidence="2">
    <location>
        <position position="1"/>
    </location>
</feature>
<dbReference type="AlphaFoldDB" id="A0A2S4KU43"/>
<keyword evidence="3" id="KW-1185">Reference proteome</keyword>
<evidence type="ECO:0000313" key="3">
    <source>
        <dbReference type="Proteomes" id="UP000237481"/>
    </source>
</evidence>
<evidence type="ECO:0000313" key="2">
    <source>
        <dbReference type="EMBL" id="POR33680.1"/>
    </source>
</evidence>
<feature type="compositionally biased region" description="Low complexity" evidence="1">
    <location>
        <begin position="178"/>
        <end position="193"/>
    </location>
</feature>
<dbReference type="EMBL" id="PKSG01000661">
    <property type="protein sequence ID" value="POR33680.1"/>
    <property type="molecule type" value="Genomic_DNA"/>
</dbReference>
<dbReference type="Proteomes" id="UP000237481">
    <property type="component" value="Unassembled WGS sequence"/>
</dbReference>
<organism evidence="2 3">
    <name type="scientific">Tolypocladium paradoxum</name>
    <dbReference type="NCBI Taxonomy" id="94208"/>
    <lineage>
        <taxon>Eukaryota</taxon>
        <taxon>Fungi</taxon>
        <taxon>Dikarya</taxon>
        <taxon>Ascomycota</taxon>
        <taxon>Pezizomycotina</taxon>
        <taxon>Sordariomycetes</taxon>
        <taxon>Hypocreomycetidae</taxon>
        <taxon>Hypocreales</taxon>
        <taxon>Ophiocordycipitaceae</taxon>
        <taxon>Tolypocladium</taxon>
    </lineage>
</organism>
<feature type="region of interest" description="Disordered" evidence="1">
    <location>
        <begin position="1"/>
        <end position="153"/>
    </location>
</feature>
<feature type="region of interest" description="Disordered" evidence="1">
    <location>
        <begin position="174"/>
        <end position="194"/>
    </location>
</feature>